<dbReference type="InterPro" id="IPR008030">
    <property type="entry name" value="NmrA-like"/>
</dbReference>
<reference evidence="4" key="1">
    <citation type="submission" date="2020-05" db="EMBL/GenBank/DDBJ databases">
        <title>Phylogenomic resolution of chytrid fungi.</title>
        <authorList>
            <person name="Stajich J.E."/>
            <person name="Amses K."/>
            <person name="Simmons R."/>
            <person name="Seto K."/>
            <person name="Myers J."/>
            <person name="Bonds A."/>
            <person name="Quandt C.A."/>
            <person name="Barry K."/>
            <person name="Liu P."/>
            <person name="Grigoriev I."/>
            <person name="Longcore J.E."/>
            <person name="James T.Y."/>
        </authorList>
    </citation>
    <scope>NUCLEOTIDE SEQUENCE</scope>
    <source>
        <strain evidence="4">JEL0513</strain>
    </source>
</reference>
<comment type="similarity">
    <text evidence="1">Belongs to the NmrA-type oxidoreductase family.</text>
</comment>
<evidence type="ECO:0000259" key="3">
    <source>
        <dbReference type="Pfam" id="PF05368"/>
    </source>
</evidence>
<dbReference type="PANTHER" id="PTHR42748:SF14">
    <property type="entry name" value="SNOAL-LIKE DOMAIN-CONTAINING PROTEIN"/>
    <property type="match status" value="1"/>
</dbReference>
<evidence type="ECO:0000313" key="5">
    <source>
        <dbReference type="Proteomes" id="UP001211907"/>
    </source>
</evidence>
<feature type="non-terminal residue" evidence="4">
    <location>
        <position position="1"/>
    </location>
</feature>
<dbReference type="AlphaFoldDB" id="A0AAD5SPP4"/>
<sequence length="323" mass="36177">LSKSGKYSVIVLTRDSSGSRAKDLALLPGVSLAEGSYQNETTLRQIFRGAYGAFVNTDGFAIGEQAEVFWGIRIFEIAVESGLKHYIWGALDYSLKIGEYDPAFRCGHYDGKGRVTEWLLAQTNVPIATSVLTTGPYIEMLQGGLFVPSTRDDGKTLVFRYPLGEHGTVPMVHLEDIGFYAHWLFDSPSRAKNLDLKVAVAQIRFEEIVKEFNNRTTFHGRTAVYEPAPSFSAWTNTLPVPRDAPVTSIFYKDSKYTEAPTAAGLTYYENFAGFTHLWQSNRVQRDYALLDEIHPDRIKSVGEWMDKVKYDGTQKSVLKDISG</sequence>
<evidence type="ECO:0000256" key="2">
    <source>
        <dbReference type="ARBA" id="ARBA00022857"/>
    </source>
</evidence>
<comment type="caution">
    <text evidence="4">The sequence shown here is derived from an EMBL/GenBank/DDBJ whole genome shotgun (WGS) entry which is preliminary data.</text>
</comment>
<dbReference type="Proteomes" id="UP001211907">
    <property type="component" value="Unassembled WGS sequence"/>
</dbReference>
<dbReference type="Pfam" id="PF05368">
    <property type="entry name" value="NmrA"/>
    <property type="match status" value="1"/>
</dbReference>
<dbReference type="GO" id="GO:0005634">
    <property type="term" value="C:nucleus"/>
    <property type="evidence" value="ECO:0007669"/>
    <property type="project" value="TreeGrafter"/>
</dbReference>
<dbReference type="InterPro" id="IPR051164">
    <property type="entry name" value="NmrA-like_oxidored"/>
</dbReference>
<organism evidence="4 5">
    <name type="scientific">Physocladia obscura</name>
    <dbReference type="NCBI Taxonomy" id="109957"/>
    <lineage>
        <taxon>Eukaryota</taxon>
        <taxon>Fungi</taxon>
        <taxon>Fungi incertae sedis</taxon>
        <taxon>Chytridiomycota</taxon>
        <taxon>Chytridiomycota incertae sedis</taxon>
        <taxon>Chytridiomycetes</taxon>
        <taxon>Chytridiales</taxon>
        <taxon>Chytriomycetaceae</taxon>
        <taxon>Physocladia</taxon>
    </lineage>
</organism>
<keyword evidence="5" id="KW-1185">Reference proteome</keyword>
<evidence type="ECO:0000256" key="1">
    <source>
        <dbReference type="ARBA" id="ARBA00006328"/>
    </source>
</evidence>
<dbReference type="InterPro" id="IPR036291">
    <property type="entry name" value="NAD(P)-bd_dom_sf"/>
</dbReference>
<evidence type="ECO:0000313" key="4">
    <source>
        <dbReference type="EMBL" id="KAJ3087895.1"/>
    </source>
</evidence>
<accession>A0AAD5SPP4</accession>
<dbReference type="Gene3D" id="3.40.50.720">
    <property type="entry name" value="NAD(P)-binding Rossmann-like Domain"/>
    <property type="match status" value="1"/>
</dbReference>
<dbReference type="PANTHER" id="PTHR42748">
    <property type="entry name" value="NITROGEN METABOLITE REPRESSION PROTEIN NMRA FAMILY MEMBER"/>
    <property type="match status" value="1"/>
</dbReference>
<keyword evidence="2" id="KW-0521">NADP</keyword>
<name>A0AAD5SPP4_9FUNG</name>
<protein>
    <recommendedName>
        <fullName evidence="3">NmrA-like domain-containing protein</fullName>
    </recommendedName>
</protein>
<dbReference type="EMBL" id="JADGJH010003959">
    <property type="protein sequence ID" value="KAJ3087895.1"/>
    <property type="molecule type" value="Genomic_DNA"/>
</dbReference>
<dbReference type="SUPFAM" id="SSF51735">
    <property type="entry name" value="NAD(P)-binding Rossmann-fold domains"/>
    <property type="match status" value="1"/>
</dbReference>
<gene>
    <name evidence="4" type="ORF">HK100_008206</name>
</gene>
<feature type="domain" description="NmrA-like" evidence="3">
    <location>
        <begin position="4"/>
        <end position="243"/>
    </location>
</feature>
<proteinExistence type="inferred from homology"/>